<reference evidence="2 3" key="1">
    <citation type="journal article" date="2014" name="BMC Genomics">
        <title>Comparison of environmental and isolate Sulfobacillus genomes reveals diverse carbon, sulfur, nitrogen, and hydrogen metabolisms.</title>
        <authorList>
            <person name="Justice N.B."/>
            <person name="Norman A."/>
            <person name="Brown C.T."/>
            <person name="Singh A."/>
            <person name="Thomas B.C."/>
            <person name="Banfield J.F."/>
        </authorList>
    </citation>
    <scope>NUCLEOTIDE SEQUENCE [LARGE SCALE GENOMIC DNA]</scope>
    <source>
        <strain evidence="2">AMDSBA3</strain>
    </source>
</reference>
<evidence type="ECO:0000313" key="2">
    <source>
        <dbReference type="EMBL" id="PSR22721.1"/>
    </source>
</evidence>
<dbReference type="InterPro" id="IPR036390">
    <property type="entry name" value="WH_DNA-bd_sf"/>
</dbReference>
<dbReference type="InterPro" id="IPR036388">
    <property type="entry name" value="WH-like_DNA-bd_sf"/>
</dbReference>
<proteinExistence type="predicted"/>
<dbReference type="Proteomes" id="UP000241848">
    <property type="component" value="Unassembled WGS sequence"/>
</dbReference>
<dbReference type="Pfam" id="PF24034">
    <property type="entry name" value="DUF7343"/>
    <property type="match status" value="1"/>
</dbReference>
<dbReference type="EMBL" id="PXYV01000013">
    <property type="protein sequence ID" value="PSR22721.1"/>
    <property type="molecule type" value="Genomic_DNA"/>
</dbReference>
<dbReference type="Gene3D" id="1.10.10.10">
    <property type="entry name" value="Winged helix-like DNA-binding domain superfamily/Winged helix DNA-binding domain"/>
    <property type="match status" value="1"/>
</dbReference>
<feature type="domain" description="DUF7343" evidence="1">
    <location>
        <begin position="7"/>
        <end position="62"/>
    </location>
</feature>
<name>A0A2T2WKF2_9FIRM</name>
<organism evidence="2 3">
    <name type="scientific">Sulfobacillus acidophilus</name>
    <dbReference type="NCBI Taxonomy" id="53633"/>
    <lineage>
        <taxon>Bacteria</taxon>
        <taxon>Bacillati</taxon>
        <taxon>Bacillota</taxon>
        <taxon>Clostridia</taxon>
        <taxon>Eubacteriales</taxon>
        <taxon>Clostridiales Family XVII. Incertae Sedis</taxon>
        <taxon>Sulfobacillus</taxon>
    </lineage>
</organism>
<comment type="caution">
    <text evidence="2">The sequence shown here is derived from an EMBL/GenBank/DDBJ whole genome shotgun (WGS) entry which is preliminary data.</text>
</comment>
<evidence type="ECO:0000259" key="1">
    <source>
        <dbReference type="Pfam" id="PF24034"/>
    </source>
</evidence>
<dbReference type="CDD" id="cd00090">
    <property type="entry name" value="HTH_ARSR"/>
    <property type="match status" value="1"/>
</dbReference>
<dbReference type="SUPFAM" id="SSF46785">
    <property type="entry name" value="Winged helix' DNA-binding domain"/>
    <property type="match status" value="1"/>
</dbReference>
<dbReference type="InterPro" id="IPR011991">
    <property type="entry name" value="ArsR-like_HTH"/>
</dbReference>
<protein>
    <submittedName>
        <fullName evidence="2">Transcriptional regulator</fullName>
    </submittedName>
</protein>
<sequence>MSEWTFLTNHAQVLLCVRRNGGRMTAREIAVTVGITERAVQRILDDLEDAGYISRFRDGRQNRYEIHSDIPMRHPLQRGRAIRDLLDLLTLPDRD</sequence>
<gene>
    <name evidence="2" type="ORF">C7B45_05860</name>
</gene>
<evidence type="ECO:0000313" key="3">
    <source>
        <dbReference type="Proteomes" id="UP000241848"/>
    </source>
</evidence>
<dbReference type="AlphaFoldDB" id="A0A2T2WKF2"/>
<accession>A0A2T2WKF2</accession>
<dbReference type="InterPro" id="IPR055767">
    <property type="entry name" value="DUF7343"/>
</dbReference>